<reference evidence="2 3" key="1">
    <citation type="submission" date="2020-08" db="EMBL/GenBank/DDBJ databases">
        <title>Streptomycin Non-resistant strain, P. mexicana.</title>
        <authorList>
            <person name="Ganesh-Kumar S."/>
            <person name="Zhe T."/>
            <person name="Yu Z."/>
            <person name="Min Y."/>
        </authorList>
    </citation>
    <scope>NUCLEOTIDE SEQUENCE [LARGE SCALE GENOMIC DNA]</scope>
    <source>
        <strain evidence="2 3">GTZY2</strain>
    </source>
</reference>
<keyword evidence="1" id="KW-0472">Membrane</keyword>
<dbReference type="AlphaFoldDB" id="A0A7G9TAW6"/>
<dbReference type="GeneID" id="81472318"/>
<sequence length="85" mass="9348">MATRNSTGDRLARAVSRLNNRTHLALYQTGFLLKTATRWLSAERNLYPTFAVLYLLAIALALPAIKVDPCHPINRDASAVGVIRG</sequence>
<evidence type="ECO:0000313" key="2">
    <source>
        <dbReference type="EMBL" id="QNN77241.1"/>
    </source>
</evidence>
<dbReference type="RefSeq" id="WP_187572889.1">
    <property type="nucleotide sequence ID" value="NZ_CP060731.1"/>
</dbReference>
<feature type="transmembrane region" description="Helical" evidence="1">
    <location>
        <begin position="46"/>
        <end position="65"/>
    </location>
</feature>
<dbReference type="Proteomes" id="UP000515838">
    <property type="component" value="Chromosome"/>
</dbReference>
<gene>
    <name evidence="2" type="ORF">IAE60_15130</name>
</gene>
<organism evidence="2 3">
    <name type="scientific">Pseudoxanthomonas mexicana</name>
    <dbReference type="NCBI Taxonomy" id="128785"/>
    <lineage>
        <taxon>Bacteria</taxon>
        <taxon>Pseudomonadati</taxon>
        <taxon>Pseudomonadota</taxon>
        <taxon>Gammaproteobacteria</taxon>
        <taxon>Lysobacterales</taxon>
        <taxon>Lysobacteraceae</taxon>
        <taxon>Pseudoxanthomonas</taxon>
    </lineage>
</organism>
<keyword evidence="1" id="KW-1133">Transmembrane helix</keyword>
<name>A0A7G9TAW6_PSEMX</name>
<dbReference type="EMBL" id="CP060731">
    <property type="protein sequence ID" value="QNN77241.1"/>
    <property type="molecule type" value="Genomic_DNA"/>
</dbReference>
<proteinExistence type="predicted"/>
<keyword evidence="1" id="KW-0812">Transmembrane</keyword>
<protein>
    <submittedName>
        <fullName evidence="2">Uncharacterized protein</fullName>
    </submittedName>
</protein>
<evidence type="ECO:0000313" key="3">
    <source>
        <dbReference type="Proteomes" id="UP000515838"/>
    </source>
</evidence>
<accession>A0A7G9TAW6</accession>
<evidence type="ECO:0000256" key="1">
    <source>
        <dbReference type="SAM" id="Phobius"/>
    </source>
</evidence>